<protein>
    <submittedName>
        <fullName evidence="1">Uncharacterized protein</fullName>
    </submittedName>
</protein>
<proteinExistence type="predicted"/>
<name>A0A8K0G7V2_IGNLU</name>
<organism evidence="1 2">
    <name type="scientific">Ignelater luminosus</name>
    <name type="common">Cucubano</name>
    <name type="synonym">Pyrophorus luminosus</name>
    <dbReference type="NCBI Taxonomy" id="2038154"/>
    <lineage>
        <taxon>Eukaryota</taxon>
        <taxon>Metazoa</taxon>
        <taxon>Ecdysozoa</taxon>
        <taxon>Arthropoda</taxon>
        <taxon>Hexapoda</taxon>
        <taxon>Insecta</taxon>
        <taxon>Pterygota</taxon>
        <taxon>Neoptera</taxon>
        <taxon>Endopterygota</taxon>
        <taxon>Coleoptera</taxon>
        <taxon>Polyphaga</taxon>
        <taxon>Elateriformia</taxon>
        <taxon>Elateroidea</taxon>
        <taxon>Elateridae</taxon>
        <taxon>Agrypninae</taxon>
        <taxon>Pyrophorini</taxon>
        <taxon>Ignelater</taxon>
    </lineage>
</organism>
<dbReference type="AlphaFoldDB" id="A0A8K0G7V2"/>
<gene>
    <name evidence="1" type="ORF">ILUMI_17122</name>
</gene>
<accession>A0A8K0G7V2</accession>
<comment type="caution">
    <text evidence="1">The sequence shown here is derived from an EMBL/GenBank/DDBJ whole genome shotgun (WGS) entry which is preliminary data.</text>
</comment>
<dbReference type="EMBL" id="VTPC01071320">
    <property type="protein sequence ID" value="KAF2889051.1"/>
    <property type="molecule type" value="Genomic_DNA"/>
</dbReference>
<reference evidence="1" key="1">
    <citation type="submission" date="2019-08" db="EMBL/GenBank/DDBJ databases">
        <title>The genome of the North American firefly Photinus pyralis.</title>
        <authorList>
            <consortium name="Photinus pyralis genome working group"/>
            <person name="Fallon T.R."/>
            <person name="Sander Lower S.E."/>
            <person name="Weng J.-K."/>
        </authorList>
    </citation>
    <scope>NUCLEOTIDE SEQUENCE</scope>
    <source>
        <strain evidence="1">TRF0915ILg1</strain>
        <tissue evidence="1">Whole body</tissue>
    </source>
</reference>
<evidence type="ECO:0000313" key="1">
    <source>
        <dbReference type="EMBL" id="KAF2889051.1"/>
    </source>
</evidence>
<dbReference type="Proteomes" id="UP000801492">
    <property type="component" value="Unassembled WGS sequence"/>
</dbReference>
<sequence length="160" mass="18177">MSKVKIPVARHVWSEDNMRGAIENVMQKKIGWKLASKTFSAPAKTKLIIKKSILEDPDSPFSKEIEDEIAAHIKDRENRFLGLIADDVWLLACQPLDTAFFGSLQVYYNQQRSHPERVITHLQVVQIFRDAYLKAATLATAIKAFETTGIVPFNSDIFED</sequence>
<keyword evidence="2" id="KW-1185">Reference proteome</keyword>
<evidence type="ECO:0000313" key="2">
    <source>
        <dbReference type="Proteomes" id="UP000801492"/>
    </source>
</evidence>